<dbReference type="InterPro" id="IPR050879">
    <property type="entry name" value="Acyltransferase_3"/>
</dbReference>
<keyword evidence="1" id="KW-0472">Membrane</keyword>
<evidence type="ECO:0000259" key="2">
    <source>
        <dbReference type="Pfam" id="PF01757"/>
    </source>
</evidence>
<feature type="transmembrane region" description="Helical" evidence="1">
    <location>
        <begin position="278"/>
        <end position="298"/>
    </location>
</feature>
<accession>A0ABP4ZKT7</accession>
<evidence type="ECO:0000259" key="3">
    <source>
        <dbReference type="Pfam" id="PF19040"/>
    </source>
</evidence>
<feature type="domain" description="Acyltransferase 3" evidence="2">
    <location>
        <begin position="31"/>
        <end position="357"/>
    </location>
</feature>
<organism evidence="4 5">
    <name type="scientific">Myceligenerans crystallogenes</name>
    <dbReference type="NCBI Taxonomy" id="316335"/>
    <lineage>
        <taxon>Bacteria</taxon>
        <taxon>Bacillati</taxon>
        <taxon>Actinomycetota</taxon>
        <taxon>Actinomycetes</taxon>
        <taxon>Micrococcales</taxon>
        <taxon>Promicromonosporaceae</taxon>
        <taxon>Myceligenerans</taxon>
    </lineage>
</organism>
<dbReference type="Pfam" id="PF19040">
    <property type="entry name" value="SGNH"/>
    <property type="match status" value="1"/>
</dbReference>
<evidence type="ECO:0000313" key="4">
    <source>
        <dbReference type="EMBL" id="GAA1861895.1"/>
    </source>
</evidence>
<feature type="transmembrane region" description="Helical" evidence="1">
    <location>
        <begin position="222"/>
        <end position="245"/>
    </location>
</feature>
<protein>
    <submittedName>
        <fullName evidence="4">SGNH hydrolase domain-containing protein</fullName>
    </submittedName>
</protein>
<keyword evidence="1" id="KW-0812">Transmembrane</keyword>
<feature type="transmembrane region" description="Helical" evidence="1">
    <location>
        <begin position="98"/>
        <end position="120"/>
    </location>
</feature>
<keyword evidence="5" id="KW-1185">Reference proteome</keyword>
<feature type="transmembrane region" description="Helical" evidence="1">
    <location>
        <begin position="170"/>
        <end position="188"/>
    </location>
</feature>
<feature type="transmembrane region" description="Helical" evidence="1">
    <location>
        <begin position="341"/>
        <end position="359"/>
    </location>
</feature>
<gene>
    <name evidence="4" type="ORF">GCM10009751_19600</name>
</gene>
<sequence>MTLTNSLSTDSTSTLPEGRVAAPAKTGFRPDIEGLRAVAVGLVLLYHAGITVIPGGFVGVDVFFVLSGFLITGLLIREAENTGRISLPNFYSRRAKRLLPAAALVLVVTALITWLTGAVVEFETFGGDIVAAAIYLVNWRLADRSVDYLAEGTSQSPVQHFWSLAVEEQFYIVWPLVLLLVLLVVRYTGAKLRPAMAVGLSFVAVPSLVWSIVATANLPAQAYFVTTTRLWELAIGAFVAVGAALWTKIPRVAAYVLGWGGLAVIVGSALVLHKTVAWPGSLALLPTLGTAAVIIAGSSGGSPGLLSWKPMVWIGGMSYSLYLWHWPLLIGAANLWGKPDALTGTLVVVAAIIPSWLSLKLVENPIRHSPAFARSVARTMTMALVLSLVGGAAGYALTRAVPQVETVSQEEVDGAAALKKGGDGQLQGIEVVESVDAMAPQPVDAPDDVPGAYAHDCQAPFDAVVPNYCEFGDPDGTRTVVLAGDSKALQWVDAIDAIAREKGWRLLVATKSSCGLYDAMPELEGRPYPDCQTYNTALLDELVEMKPTAVIVSQRHSQAIDPATGKLSQATMVDGTVRAWQRLVGAGIKVVALQDNPAPVGVDGDVYECVAEHLDQLSACAFDRAKGTAGSGTPAQLAAVKKVPAVKFVKVADFMCNEQVCPAVIGDVLVYRQGSHVTNTYVMTALPILRERLLGGTLK</sequence>
<proteinExistence type="predicted"/>
<dbReference type="Proteomes" id="UP001501094">
    <property type="component" value="Unassembled WGS sequence"/>
</dbReference>
<evidence type="ECO:0000256" key="1">
    <source>
        <dbReference type="SAM" id="Phobius"/>
    </source>
</evidence>
<dbReference type="Pfam" id="PF01757">
    <property type="entry name" value="Acyl_transf_3"/>
    <property type="match status" value="1"/>
</dbReference>
<feature type="transmembrane region" description="Helical" evidence="1">
    <location>
        <begin position="195"/>
        <end position="216"/>
    </location>
</feature>
<feature type="transmembrane region" description="Helical" evidence="1">
    <location>
        <begin position="252"/>
        <end position="272"/>
    </location>
</feature>
<dbReference type="PANTHER" id="PTHR23028">
    <property type="entry name" value="ACETYLTRANSFERASE"/>
    <property type="match status" value="1"/>
</dbReference>
<dbReference type="RefSeq" id="WP_344102081.1">
    <property type="nucleotide sequence ID" value="NZ_BAAANL010000003.1"/>
</dbReference>
<dbReference type="InterPro" id="IPR043968">
    <property type="entry name" value="SGNH"/>
</dbReference>
<dbReference type="GO" id="GO:0016787">
    <property type="term" value="F:hydrolase activity"/>
    <property type="evidence" value="ECO:0007669"/>
    <property type="project" value="UniProtKB-KW"/>
</dbReference>
<feature type="transmembrane region" description="Helical" evidence="1">
    <location>
        <begin position="310"/>
        <end position="329"/>
    </location>
</feature>
<name>A0ABP4ZKT7_9MICO</name>
<dbReference type="InterPro" id="IPR002656">
    <property type="entry name" value="Acyl_transf_3_dom"/>
</dbReference>
<dbReference type="PANTHER" id="PTHR23028:SF53">
    <property type="entry name" value="ACYL_TRANSF_3 DOMAIN-CONTAINING PROTEIN"/>
    <property type="match status" value="1"/>
</dbReference>
<feature type="transmembrane region" description="Helical" evidence="1">
    <location>
        <begin position="59"/>
        <end position="77"/>
    </location>
</feature>
<feature type="transmembrane region" description="Helical" evidence="1">
    <location>
        <begin position="380"/>
        <end position="398"/>
    </location>
</feature>
<feature type="domain" description="SGNH" evidence="3">
    <location>
        <begin position="457"/>
        <end position="681"/>
    </location>
</feature>
<reference evidence="5" key="1">
    <citation type="journal article" date="2019" name="Int. J. Syst. Evol. Microbiol.">
        <title>The Global Catalogue of Microorganisms (GCM) 10K type strain sequencing project: providing services to taxonomists for standard genome sequencing and annotation.</title>
        <authorList>
            <consortium name="The Broad Institute Genomics Platform"/>
            <consortium name="The Broad Institute Genome Sequencing Center for Infectious Disease"/>
            <person name="Wu L."/>
            <person name="Ma J."/>
        </authorList>
    </citation>
    <scope>NUCLEOTIDE SEQUENCE [LARGE SCALE GENOMIC DNA]</scope>
    <source>
        <strain evidence="5">JCM 14326</strain>
    </source>
</reference>
<keyword evidence="4" id="KW-0378">Hydrolase</keyword>
<evidence type="ECO:0000313" key="5">
    <source>
        <dbReference type="Proteomes" id="UP001501094"/>
    </source>
</evidence>
<keyword evidence="1" id="KW-1133">Transmembrane helix</keyword>
<comment type="caution">
    <text evidence="4">The sequence shown here is derived from an EMBL/GenBank/DDBJ whole genome shotgun (WGS) entry which is preliminary data.</text>
</comment>
<dbReference type="EMBL" id="BAAANL010000003">
    <property type="protein sequence ID" value="GAA1861895.1"/>
    <property type="molecule type" value="Genomic_DNA"/>
</dbReference>